<gene>
    <name evidence="4" type="ORF">G9C98_008224</name>
</gene>
<dbReference type="EMBL" id="JAAOIC020000035">
    <property type="protein sequence ID" value="KAG8039581.1"/>
    <property type="molecule type" value="Genomic_DNA"/>
</dbReference>
<feature type="region of interest" description="Disordered" evidence="1">
    <location>
        <begin position="130"/>
        <end position="150"/>
    </location>
</feature>
<evidence type="ECO:0000256" key="2">
    <source>
        <dbReference type="SAM" id="Phobius"/>
    </source>
</evidence>
<keyword evidence="2" id="KW-0472">Membrane</keyword>
<feature type="signal peptide" evidence="3">
    <location>
        <begin position="1"/>
        <end position="29"/>
    </location>
</feature>
<feature type="chain" id="PRO_5035299194" evidence="3">
    <location>
        <begin position="30"/>
        <end position="206"/>
    </location>
</feature>
<organism evidence="4 5">
    <name type="scientific">Cotesia typhae</name>
    <dbReference type="NCBI Taxonomy" id="2053667"/>
    <lineage>
        <taxon>Eukaryota</taxon>
        <taxon>Metazoa</taxon>
        <taxon>Ecdysozoa</taxon>
        <taxon>Arthropoda</taxon>
        <taxon>Hexapoda</taxon>
        <taxon>Insecta</taxon>
        <taxon>Pterygota</taxon>
        <taxon>Neoptera</taxon>
        <taxon>Endopterygota</taxon>
        <taxon>Hymenoptera</taxon>
        <taxon>Apocrita</taxon>
        <taxon>Ichneumonoidea</taxon>
        <taxon>Braconidae</taxon>
        <taxon>Microgastrinae</taxon>
        <taxon>Cotesia</taxon>
    </lineage>
</organism>
<reference evidence="4" key="1">
    <citation type="submission" date="2020-03" db="EMBL/GenBank/DDBJ databases">
        <authorList>
            <person name="Chebbi M.A."/>
            <person name="Drezen J.M."/>
        </authorList>
    </citation>
    <scope>NUCLEOTIDE SEQUENCE</scope>
    <source>
        <tissue evidence="4">Whole body</tissue>
    </source>
</reference>
<keyword evidence="2" id="KW-0812">Transmembrane</keyword>
<dbReference type="Proteomes" id="UP000729913">
    <property type="component" value="Unassembled WGS sequence"/>
</dbReference>
<protein>
    <submittedName>
        <fullName evidence="4">Uncharacterized protein</fullName>
    </submittedName>
</protein>
<accession>A0A8J5QUN6</accession>
<comment type="caution">
    <text evidence="4">The sequence shown here is derived from an EMBL/GenBank/DDBJ whole genome shotgun (WGS) entry which is preliminary data.</text>
</comment>
<evidence type="ECO:0000313" key="4">
    <source>
        <dbReference type="EMBL" id="KAG8039581.1"/>
    </source>
</evidence>
<name>A0A8J5QUN6_9HYME</name>
<sequence length="206" mass="22977">MHLVTQLGMSKLGVLLICWLYQKLPGALAFPVSSSSTSDSTESKLWFPQFHYILGSVVIVAMVSAFLGCLCCRRERRAKGFQEFKDGSIVGSETIIERGLELEVPRSTNSTNQFQFEPLTVERFVPETRGILNKPSKPPSPSLISDNSLDKDENNLSPCQEWFSPSLHVPRERLKYLREIGRGWFGKVVEGTQDLDPGGISPKTMG</sequence>
<proteinExistence type="predicted"/>
<reference evidence="4" key="2">
    <citation type="submission" date="2021-04" db="EMBL/GenBank/DDBJ databases">
        <title>Genome-wide patterns of bracovirus chromosomal integration into multiple host tissues during parasitism.</title>
        <authorList>
            <person name="Chebbi M.A.C."/>
        </authorList>
    </citation>
    <scope>NUCLEOTIDE SEQUENCE</scope>
    <source>
        <tissue evidence="4">Whole body</tissue>
    </source>
</reference>
<evidence type="ECO:0000256" key="3">
    <source>
        <dbReference type="SAM" id="SignalP"/>
    </source>
</evidence>
<keyword evidence="2" id="KW-1133">Transmembrane helix</keyword>
<feature type="transmembrane region" description="Helical" evidence="2">
    <location>
        <begin position="53"/>
        <end position="72"/>
    </location>
</feature>
<dbReference type="AlphaFoldDB" id="A0A8J5QUN6"/>
<keyword evidence="3" id="KW-0732">Signal</keyword>
<keyword evidence="5" id="KW-1185">Reference proteome</keyword>
<evidence type="ECO:0000313" key="5">
    <source>
        <dbReference type="Proteomes" id="UP000729913"/>
    </source>
</evidence>
<evidence type="ECO:0000256" key="1">
    <source>
        <dbReference type="SAM" id="MobiDB-lite"/>
    </source>
</evidence>
<dbReference type="OrthoDB" id="5973359at2759"/>